<name>A0A7Y0FUN6_9HYPH</name>
<reference evidence="1 2" key="1">
    <citation type="submission" date="2020-04" db="EMBL/GenBank/DDBJ databases">
        <title>Rhizobium sp. S-51 isolated from soil.</title>
        <authorList>
            <person name="Dahal R.H."/>
        </authorList>
    </citation>
    <scope>NUCLEOTIDE SEQUENCE [LARGE SCALE GENOMIC DNA]</scope>
    <source>
        <strain evidence="1 2">S-51</strain>
    </source>
</reference>
<dbReference type="SUPFAM" id="SSF56059">
    <property type="entry name" value="Glutathione synthetase ATP-binding domain-like"/>
    <property type="match status" value="1"/>
</dbReference>
<gene>
    <name evidence="1" type="ORF">HHL25_02210</name>
</gene>
<dbReference type="InterPro" id="IPR029465">
    <property type="entry name" value="ATPgrasp_TupA"/>
</dbReference>
<accession>A0A7Y0FUN6</accession>
<protein>
    <submittedName>
        <fullName evidence="1">Polysaccharide biosynthesis protein</fullName>
    </submittedName>
</protein>
<dbReference type="EMBL" id="JABBGK010000001">
    <property type="protein sequence ID" value="NML72931.1"/>
    <property type="molecule type" value="Genomic_DNA"/>
</dbReference>
<evidence type="ECO:0000313" key="2">
    <source>
        <dbReference type="Proteomes" id="UP000541470"/>
    </source>
</evidence>
<evidence type="ECO:0000313" key="1">
    <source>
        <dbReference type="EMBL" id="NML72931.1"/>
    </source>
</evidence>
<dbReference type="RefSeq" id="WP_169586832.1">
    <property type="nucleotide sequence ID" value="NZ_JABBGK010000001.1"/>
</dbReference>
<sequence length="309" mass="35482">MTESAQRESFIIPGSLKSPLVTRLRNLLWRILSPLPDRPYLTLKYRVIKGEWPNLSEPKTFSEKVQARKLFDRNPLYATLVDKFEAKHHIAERVGDDHVLPAVWVGTDLKSVDWDAIAYPVVVKPTHASGLGRFLYSRADADRLLADDPGPAWLAVDHARYNREWAYSQVPPRIVIEKMLLIDGAVPWDYRLFTFDGVVSHIMIDIREGEKGYSATYSADWQKLPFYDPDYYPLYPGDVPRPASLERMVALAEALGRDLDFARIDLYAGGGEIYVGEITLYPGGGFERFDPPEYDQIVGDKWRQRFYKR</sequence>
<organism evidence="1 2">
    <name type="scientific">Rhizobium terricola</name>
    <dbReference type="NCBI Taxonomy" id="2728849"/>
    <lineage>
        <taxon>Bacteria</taxon>
        <taxon>Pseudomonadati</taxon>
        <taxon>Pseudomonadota</taxon>
        <taxon>Alphaproteobacteria</taxon>
        <taxon>Hyphomicrobiales</taxon>
        <taxon>Rhizobiaceae</taxon>
        <taxon>Rhizobium/Agrobacterium group</taxon>
        <taxon>Rhizobium</taxon>
    </lineage>
</organism>
<dbReference type="Proteomes" id="UP000541470">
    <property type="component" value="Unassembled WGS sequence"/>
</dbReference>
<proteinExistence type="predicted"/>
<keyword evidence="2" id="KW-1185">Reference proteome</keyword>
<dbReference type="AlphaFoldDB" id="A0A7Y0FUN6"/>
<comment type="caution">
    <text evidence="1">The sequence shown here is derived from an EMBL/GenBank/DDBJ whole genome shotgun (WGS) entry which is preliminary data.</text>
</comment>
<dbReference type="Pfam" id="PF14305">
    <property type="entry name" value="ATPgrasp_TupA"/>
    <property type="match status" value="1"/>
</dbReference>